<dbReference type="Proteomes" id="UP000184036">
    <property type="component" value="Unassembled WGS sequence"/>
</dbReference>
<dbReference type="InterPro" id="IPR046342">
    <property type="entry name" value="CBS_dom_sf"/>
</dbReference>
<dbReference type="PROSITE" id="PS51371">
    <property type="entry name" value="CBS"/>
    <property type="match status" value="1"/>
</dbReference>
<dbReference type="InterPro" id="IPR000644">
    <property type="entry name" value="CBS_dom"/>
</dbReference>
<dbReference type="RefSeq" id="WP_072987784.1">
    <property type="nucleotide sequence ID" value="NZ_FQWE01000002.1"/>
</dbReference>
<evidence type="ECO:0000313" key="4">
    <source>
        <dbReference type="Proteomes" id="UP000184036"/>
    </source>
</evidence>
<name>A0A1M5EXV5_9FLAO</name>
<dbReference type="EMBL" id="FQWE01000002">
    <property type="protein sequence ID" value="SHF84103.1"/>
    <property type="molecule type" value="Genomic_DNA"/>
</dbReference>
<dbReference type="STRING" id="271157.SAMN05444396_1027"/>
<dbReference type="AlphaFoldDB" id="A0A1M5EXV5"/>
<gene>
    <name evidence="3" type="ORF">SAMN05444396_1027</name>
</gene>
<dbReference type="Gene3D" id="3.10.580.10">
    <property type="entry name" value="CBS-domain"/>
    <property type="match status" value="1"/>
</dbReference>
<reference evidence="4" key="1">
    <citation type="submission" date="2016-11" db="EMBL/GenBank/DDBJ databases">
        <authorList>
            <person name="Varghese N."/>
            <person name="Submissions S."/>
        </authorList>
    </citation>
    <scope>NUCLEOTIDE SEQUENCE [LARGE SCALE GENOMIC DNA]</scope>
    <source>
        <strain evidence="4">DSM 19741</strain>
    </source>
</reference>
<evidence type="ECO:0000259" key="2">
    <source>
        <dbReference type="PROSITE" id="PS51371"/>
    </source>
</evidence>
<organism evidence="3 4">
    <name type="scientific">Flavobacterium segetis</name>
    <dbReference type="NCBI Taxonomy" id="271157"/>
    <lineage>
        <taxon>Bacteria</taxon>
        <taxon>Pseudomonadati</taxon>
        <taxon>Bacteroidota</taxon>
        <taxon>Flavobacteriia</taxon>
        <taxon>Flavobacteriales</taxon>
        <taxon>Flavobacteriaceae</taxon>
        <taxon>Flavobacterium</taxon>
    </lineage>
</organism>
<evidence type="ECO:0000256" key="1">
    <source>
        <dbReference type="PROSITE-ProRule" id="PRU00703"/>
    </source>
</evidence>
<dbReference type="Pfam" id="PF00571">
    <property type="entry name" value="CBS"/>
    <property type="match status" value="1"/>
</dbReference>
<proteinExistence type="predicted"/>
<dbReference type="SUPFAM" id="SSF54631">
    <property type="entry name" value="CBS-domain pair"/>
    <property type="match status" value="1"/>
</dbReference>
<evidence type="ECO:0000313" key="3">
    <source>
        <dbReference type="EMBL" id="SHF84103.1"/>
    </source>
</evidence>
<dbReference type="OrthoDB" id="1523762at2"/>
<protein>
    <submittedName>
        <fullName evidence="3">CBS domain-containing protein</fullName>
    </submittedName>
</protein>
<accession>A0A1M5EXV5</accession>
<feature type="domain" description="CBS" evidence="2">
    <location>
        <begin position="67"/>
        <end position="125"/>
    </location>
</feature>
<keyword evidence="1" id="KW-0129">CBS domain</keyword>
<sequence>MTEITEYITNDFKAIDSQDTIAAVQLFFDELHFSHFPIIEDGIYIGSIAADDIETFDFDKKVADYRFTLEVFFTRTTTIWLDVLEVFAKNHTNLVPVLDDNNKYVGYYEIEDIIKFFHETPFLKEVGSIIIVKKAILDYSMSQITQIVESNNGKLLGLFVSGANVESVEITLKINLGAINEIIQTFRRYDYEILSEHQEDNYINNLKERSDYLDKYLNI</sequence>
<keyword evidence="4" id="KW-1185">Reference proteome</keyword>